<accession>A0A1W1D1E9</accession>
<organism evidence="2">
    <name type="scientific">hydrothermal vent metagenome</name>
    <dbReference type="NCBI Taxonomy" id="652676"/>
    <lineage>
        <taxon>unclassified sequences</taxon>
        <taxon>metagenomes</taxon>
        <taxon>ecological metagenomes</taxon>
    </lineage>
</organism>
<dbReference type="AlphaFoldDB" id="A0A1W1D1E9"/>
<evidence type="ECO:0000256" key="1">
    <source>
        <dbReference type="SAM" id="Coils"/>
    </source>
</evidence>
<reference evidence="2" key="1">
    <citation type="submission" date="2016-10" db="EMBL/GenBank/DDBJ databases">
        <authorList>
            <person name="de Groot N.N."/>
        </authorList>
    </citation>
    <scope>NUCLEOTIDE SEQUENCE</scope>
</reference>
<proteinExistence type="predicted"/>
<name>A0A1W1D1E9_9ZZZZ</name>
<gene>
    <name evidence="2" type="ORF">MNB_SV-13-263</name>
</gene>
<dbReference type="EMBL" id="FPHM01000319">
    <property type="protein sequence ID" value="SFV71849.1"/>
    <property type="molecule type" value="Genomic_DNA"/>
</dbReference>
<feature type="coiled-coil region" evidence="1">
    <location>
        <begin position="14"/>
        <end position="71"/>
    </location>
</feature>
<sequence>MKSIKEDNQEEFNIDKAKAEINRLLQVYRIKKDDLEWADDDWEIGEIQEELESYAKKIKVLKAKVREYEQSIEA</sequence>
<evidence type="ECO:0000313" key="2">
    <source>
        <dbReference type="EMBL" id="SFV71849.1"/>
    </source>
</evidence>
<keyword evidence="1" id="KW-0175">Coiled coil</keyword>
<protein>
    <submittedName>
        <fullName evidence="2">Uncharacterized protein</fullName>
    </submittedName>
</protein>